<dbReference type="KEGG" id="doa:AXF15_06960"/>
<feature type="domain" description="4Fe-4S ferredoxin-type" evidence="4">
    <location>
        <begin position="316"/>
        <end position="345"/>
    </location>
</feature>
<keyword evidence="2" id="KW-0408">Iron</keyword>
<proteinExistence type="predicted"/>
<evidence type="ECO:0000313" key="6">
    <source>
        <dbReference type="Proteomes" id="UP000063964"/>
    </source>
</evidence>
<organism evidence="5 6">
    <name type="scientific">Desulfomicrobium orale DSM 12838</name>
    <dbReference type="NCBI Taxonomy" id="888061"/>
    <lineage>
        <taxon>Bacteria</taxon>
        <taxon>Pseudomonadati</taxon>
        <taxon>Thermodesulfobacteriota</taxon>
        <taxon>Desulfovibrionia</taxon>
        <taxon>Desulfovibrionales</taxon>
        <taxon>Desulfomicrobiaceae</taxon>
        <taxon>Desulfomicrobium</taxon>
    </lineage>
</organism>
<dbReference type="AlphaFoldDB" id="A0A120KN30"/>
<keyword evidence="1" id="KW-0479">Metal-binding</keyword>
<dbReference type="InterPro" id="IPR017896">
    <property type="entry name" value="4Fe4S_Fe-S-bd"/>
</dbReference>
<dbReference type="RefSeq" id="WP_066605215.1">
    <property type="nucleotide sequence ID" value="NZ_CP014230.1"/>
</dbReference>
<accession>A0A120KN30</accession>
<gene>
    <name evidence="5" type="ORF">AXF15_06960</name>
</gene>
<evidence type="ECO:0000256" key="3">
    <source>
        <dbReference type="ARBA" id="ARBA00023014"/>
    </source>
</evidence>
<dbReference type="OrthoDB" id="5422255at2"/>
<dbReference type="Pfam" id="PF12838">
    <property type="entry name" value="Fer4_7"/>
    <property type="match status" value="1"/>
</dbReference>
<dbReference type="Proteomes" id="UP000063964">
    <property type="component" value="Chromosome"/>
</dbReference>
<dbReference type="GO" id="GO:0051536">
    <property type="term" value="F:iron-sulfur cluster binding"/>
    <property type="evidence" value="ECO:0007669"/>
    <property type="project" value="UniProtKB-KW"/>
</dbReference>
<dbReference type="InterPro" id="IPR017900">
    <property type="entry name" value="4Fe4S_Fe_S_CS"/>
</dbReference>
<sequence length="420" mass="47038">MGHIVGKDVYRKLGRRLDQSPARTPWTPVFRQLVEELYSPAEAELVVRLPYRPSTLERVARMLKEPETVLRPRIENLCAKGLVVDIWDGREYLYMVSPIVIGFFEFTMMRTGPDLPMARWAELFQSYMFGEKDFLEANFGSGQRVSVMRALPHEEALGEHVEILDYEKASSLIEEHTDFALGLCSCRHEKHHLGYACSTPMETCTSMGSGARFLIRNGFAKSIDKARMRDILARSRDTGLVLSTDNVREDAGFVCHCCACCCNLLRGVRETGYTGVLVTSGFEASVDAARCTGCGLCAKACPVDAIGMEKTEVSSRRLARVGTVCLGCGVCALKCPAGALTLQPRARKVWHPRDSFERIMLQSLERDTFQTFLFDNPQSRTQEFMRALVGGFLKLPPVKRALLSEKLRSRFLDALRRAAG</sequence>
<dbReference type="Gene3D" id="3.30.70.20">
    <property type="match status" value="1"/>
</dbReference>
<name>A0A120KN30_9BACT</name>
<dbReference type="EMBL" id="CP014230">
    <property type="protein sequence ID" value="AMD92870.1"/>
    <property type="molecule type" value="Genomic_DNA"/>
</dbReference>
<dbReference type="PROSITE" id="PS00198">
    <property type="entry name" value="4FE4S_FER_1"/>
    <property type="match status" value="2"/>
</dbReference>
<dbReference type="PROSITE" id="PS51379">
    <property type="entry name" value="4FE4S_FER_2"/>
    <property type="match status" value="2"/>
</dbReference>
<evidence type="ECO:0000256" key="2">
    <source>
        <dbReference type="ARBA" id="ARBA00023004"/>
    </source>
</evidence>
<keyword evidence="6" id="KW-1185">Reference proteome</keyword>
<reference evidence="6" key="1">
    <citation type="submission" date="2016-02" db="EMBL/GenBank/DDBJ databases">
        <authorList>
            <person name="Holder M.E."/>
            <person name="Ajami N.J."/>
            <person name="Petrosino J.F."/>
        </authorList>
    </citation>
    <scope>NUCLEOTIDE SEQUENCE [LARGE SCALE GENOMIC DNA]</scope>
    <source>
        <strain evidence="6">DSM 12838</strain>
    </source>
</reference>
<evidence type="ECO:0000259" key="4">
    <source>
        <dbReference type="PROSITE" id="PS51379"/>
    </source>
</evidence>
<dbReference type="SUPFAM" id="SSF54862">
    <property type="entry name" value="4Fe-4S ferredoxins"/>
    <property type="match status" value="1"/>
</dbReference>
<evidence type="ECO:0000256" key="1">
    <source>
        <dbReference type="ARBA" id="ARBA00022723"/>
    </source>
</evidence>
<protein>
    <submittedName>
        <fullName evidence="5">4Fe-4S ferredoxin</fullName>
    </submittedName>
</protein>
<dbReference type="STRING" id="888061.AXF15_06960"/>
<keyword evidence="3" id="KW-0411">Iron-sulfur</keyword>
<feature type="domain" description="4Fe-4S ferredoxin-type" evidence="4">
    <location>
        <begin position="282"/>
        <end position="311"/>
    </location>
</feature>
<evidence type="ECO:0000313" key="5">
    <source>
        <dbReference type="EMBL" id="AMD92870.1"/>
    </source>
</evidence>
<dbReference type="GO" id="GO:0046872">
    <property type="term" value="F:metal ion binding"/>
    <property type="evidence" value="ECO:0007669"/>
    <property type="project" value="UniProtKB-KW"/>
</dbReference>